<accession>J3NSZ2</accession>
<evidence type="ECO:0000313" key="2">
    <source>
        <dbReference type="EMBL" id="EJT79305.1"/>
    </source>
</evidence>
<sequence length="248" mass="27835">MESAPSDLLTALPAEEAPTPSPVPTPPQPDLPFLSHEPKLGDPSQARESFDHAKLRKFPKPYSSIRIIGDLSDGADVCIKYGQMDDGKEVAIKIFDHNKHNSTNYWTFERECRISAKLELIYAMYRRATAGGCPLFIRPSPEYRRVAMPNLKAISDEFADKYCRRASSESFTPAVVNIPECYGWVQLDEAIPSMYLHPSAGYESTAPRWEKPFAIIYELVPGSTRPNDVVLPVEELFYLLDLGPEVLV</sequence>
<proteinExistence type="predicted"/>
<reference evidence="3" key="5">
    <citation type="submission" date="2018-04" db="UniProtKB">
        <authorList>
            <consortium name="EnsemblFungi"/>
        </authorList>
    </citation>
    <scope>IDENTIFICATION</scope>
    <source>
        <strain evidence="3">R3-111a-1</strain>
    </source>
</reference>
<evidence type="ECO:0008006" key="5">
    <source>
        <dbReference type="Google" id="ProtNLM"/>
    </source>
</evidence>
<dbReference type="EMBL" id="GL385396">
    <property type="protein sequence ID" value="EJT79305.1"/>
    <property type="molecule type" value="Genomic_DNA"/>
</dbReference>
<feature type="region of interest" description="Disordered" evidence="1">
    <location>
        <begin position="1"/>
        <end position="53"/>
    </location>
</feature>
<gene>
    <name evidence="3" type="primary">20344848</name>
    <name evidence="2" type="ORF">GGTG_04390</name>
</gene>
<dbReference type="AlphaFoldDB" id="J3NSZ2"/>
<evidence type="ECO:0000313" key="4">
    <source>
        <dbReference type="Proteomes" id="UP000006039"/>
    </source>
</evidence>
<feature type="compositionally biased region" description="Pro residues" evidence="1">
    <location>
        <begin position="19"/>
        <end position="30"/>
    </location>
</feature>
<evidence type="ECO:0000313" key="3">
    <source>
        <dbReference type="EnsemblFungi" id="EJT79305"/>
    </source>
</evidence>
<dbReference type="RefSeq" id="XP_009220450.1">
    <property type="nucleotide sequence ID" value="XM_009222186.1"/>
</dbReference>
<dbReference type="GeneID" id="20344848"/>
<keyword evidence="4" id="KW-1185">Reference proteome</keyword>
<dbReference type="VEuPathDB" id="FungiDB:GGTG_04390"/>
<name>J3NSZ2_GAET3</name>
<reference evidence="2" key="3">
    <citation type="submission" date="2010-09" db="EMBL/GenBank/DDBJ databases">
        <title>Annotation of Gaeumannomyces graminis var. tritici R3-111a-1.</title>
        <authorList>
            <consortium name="The Broad Institute Genome Sequencing Platform"/>
            <person name="Ma L.-J."/>
            <person name="Dead R."/>
            <person name="Young S.K."/>
            <person name="Zeng Q."/>
            <person name="Gargeya S."/>
            <person name="Fitzgerald M."/>
            <person name="Haas B."/>
            <person name="Abouelleil A."/>
            <person name="Alvarado L."/>
            <person name="Arachchi H.M."/>
            <person name="Berlin A."/>
            <person name="Brown A."/>
            <person name="Chapman S.B."/>
            <person name="Chen Z."/>
            <person name="Dunbar C."/>
            <person name="Freedman E."/>
            <person name="Gearin G."/>
            <person name="Gellesch M."/>
            <person name="Goldberg J."/>
            <person name="Griggs A."/>
            <person name="Gujja S."/>
            <person name="Heiman D."/>
            <person name="Howarth C."/>
            <person name="Larson L."/>
            <person name="Lui A."/>
            <person name="MacDonald P.J.P."/>
            <person name="Mehta T."/>
            <person name="Montmayeur A."/>
            <person name="Murphy C."/>
            <person name="Neiman D."/>
            <person name="Pearson M."/>
            <person name="Priest M."/>
            <person name="Roberts A."/>
            <person name="Saif S."/>
            <person name="Shea T."/>
            <person name="Shenoy N."/>
            <person name="Sisk P."/>
            <person name="Stolte C."/>
            <person name="Sykes S."/>
            <person name="Yandava C."/>
            <person name="Wortman J."/>
            <person name="Nusbaum C."/>
            <person name="Birren B."/>
        </authorList>
    </citation>
    <scope>NUCLEOTIDE SEQUENCE</scope>
    <source>
        <strain evidence="2">R3-111a-1</strain>
    </source>
</reference>
<protein>
    <recommendedName>
        <fullName evidence="5">Protein kinase domain-containing protein</fullName>
    </recommendedName>
</protein>
<dbReference type="EnsemblFungi" id="EJT79305">
    <property type="protein sequence ID" value="EJT79305"/>
    <property type="gene ID" value="GGTG_04390"/>
</dbReference>
<evidence type="ECO:0000256" key="1">
    <source>
        <dbReference type="SAM" id="MobiDB-lite"/>
    </source>
</evidence>
<dbReference type="HOGENOM" id="CLU_052224_1_0_1"/>
<reference evidence="3" key="4">
    <citation type="journal article" date="2015" name="G3 (Bethesda)">
        <title>Genome sequences of three phytopathogenic species of the Magnaporthaceae family of fungi.</title>
        <authorList>
            <person name="Okagaki L.H."/>
            <person name="Nunes C.C."/>
            <person name="Sailsbery J."/>
            <person name="Clay B."/>
            <person name="Brown D."/>
            <person name="John T."/>
            <person name="Oh Y."/>
            <person name="Young N."/>
            <person name="Fitzgerald M."/>
            <person name="Haas B.J."/>
            <person name="Zeng Q."/>
            <person name="Young S."/>
            <person name="Adiconis X."/>
            <person name="Fan L."/>
            <person name="Levin J.Z."/>
            <person name="Mitchell T.K."/>
            <person name="Okubara P.A."/>
            <person name="Farman M.L."/>
            <person name="Kohn L.M."/>
            <person name="Birren B."/>
            <person name="Ma L.-J."/>
            <person name="Dean R.A."/>
        </authorList>
    </citation>
    <scope>NUCLEOTIDE SEQUENCE</scope>
    <source>
        <strain evidence="3">R3-111a-1</strain>
    </source>
</reference>
<reference evidence="4" key="1">
    <citation type="submission" date="2010-07" db="EMBL/GenBank/DDBJ databases">
        <title>The genome sequence of Gaeumannomyces graminis var. tritici strain R3-111a-1.</title>
        <authorList>
            <consortium name="The Broad Institute Genome Sequencing Platform"/>
            <person name="Ma L.-J."/>
            <person name="Dead R."/>
            <person name="Young S."/>
            <person name="Zeng Q."/>
            <person name="Koehrsen M."/>
            <person name="Alvarado L."/>
            <person name="Berlin A."/>
            <person name="Chapman S.B."/>
            <person name="Chen Z."/>
            <person name="Freedman E."/>
            <person name="Gellesch M."/>
            <person name="Goldberg J."/>
            <person name="Griggs A."/>
            <person name="Gujja S."/>
            <person name="Heilman E.R."/>
            <person name="Heiman D."/>
            <person name="Hepburn T."/>
            <person name="Howarth C."/>
            <person name="Jen D."/>
            <person name="Larson L."/>
            <person name="Mehta T."/>
            <person name="Neiman D."/>
            <person name="Pearson M."/>
            <person name="Roberts A."/>
            <person name="Saif S."/>
            <person name="Shea T."/>
            <person name="Shenoy N."/>
            <person name="Sisk P."/>
            <person name="Stolte C."/>
            <person name="Sykes S."/>
            <person name="Walk T."/>
            <person name="White J."/>
            <person name="Yandava C."/>
            <person name="Haas B."/>
            <person name="Nusbaum C."/>
            <person name="Birren B."/>
        </authorList>
    </citation>
    <scope>NUCLEOTIDE SEQUENCE [LARGE SCALE GENOMIC DNA]</scope>
    <source>
        <strain evidence="4">R3-111a-1</strain>
    </source>
</reference>
<dbReference type="Proteomes" id="UP000006039">
    <property type="component" value="Unassembled WGS sequence"/>
</dbReference>
<reference evidence="2" key="2">
    <citation type="submission" date="2010-07" db="EMBL/GenBank/DDBJ databases">
        <authorList>
            <consortium name="The Broad Institute Genome Sequencing Platform"/>
            <consortium name="Broad Institute Genome Sequencing Center for Infectious Disease"/>
            <person name="Ma L.-J."/>
            <person name="Dead R."/>
            <person name="Young S."/>
            <person name="Zeng Q."/>
            <person name="Koehrsen M."/>
            <person name="Alvarado L."/>
            <person name="Berlin A."/>
            <person name="Chapman S.B."/>
            <person name="Chen Z."/>
            <person name="Freedman E."/>
            <person name="Gellesch M."/>
            <person name="Goldberg J."/>
            <person name="Griggs A."/>
            <person name="Gujja S."/>
            <person name="Heilman E.R."/>
            <person name="Heiman D."/>
            <person name="Hepburn T."/>
            <person name="Howarth C."/>
            <person name="Jen D."/>
            <person name="Larson L."/>
            <person name="Mehta T."/>
            <person name="Neiman D."/>
            <person name="Pearson M."/>
            <person name="Roberts A."/>
            <person name="Saif S."/>
            <person name="Shea T."/>
            <person name="Shenoy N."/>
            <person name="Sisk P."/>
            <person name="Stolte C."/>
            <person name="Sykes S."/>
            <person name="Walk T."/>
            <person name="White J."/>
            <person name="Yandava C."/>
            <person name="Haas B."/>
            <person name="Nusbaum C."/>
            <person name="Birren B."/>
        </authorList>
    </citation>
    <scope>NUCLEOTIDE SEQUENCE</scope>
    <source>
        <strain evidence="2">R3-111a-1</strain>
    </source>
</reference>
<organism evidence="2">
    <name type="scientific">Gaeumannomyces tritici (strain R3-111a-1)</name>
    <name type="common">Wheat and barley take-all root rot fungus</name>
    <name type="synonym">Gaeumannomyces graminis var. tritici</name>
    <dbReference type="NCBI Taxonomy" id="644352"/>
    <lineage>
        <taxon>Eukaryota</taxon>
        <taxon>Fungi</taxon>
        <taxon>Dikarya</taxon>
        <taxon>Ascomycota</taxon>
        <taxon>Pezizomycotina</taxon>
        <taxon>Sordariomycetes</taxon>
        <taxon>Sordariomycetidae</taxon>
        <taxon>Magnaporthales</taxon>
        <taxon>Magnaporthaceae</taxon>
        <taxon>Gaeumannomyces</taxon>
    </lineage>
</organism>